<organism evidence="5 6">
    <name type="scientific">Actinomortierella ambigua</name>
    <dbReference type="NCBI Taxonomy" id="1343610"/>
    <lineage>
        <taxon>Eukaryota</taxon>
        <taxon>Fungi</taxon>
        <taxon>Fungi incertae sedis</taxon>
        <taxon>Mucoromycota</taxon>
        <taxon>Mortierellomycotina</taxon>
        <taxon>Mortierellomycetes</taxon>
        <taxon>Mortierellales</taxon>
        <taxon>Mortierellaceae</taxon>
        <taxon>Actinomortierella</taxon>
    </lineage>
</organism>
<dbReference type="PANTHER" id="PTHR13276">
    <property type="entry name" value="GUANINE NUCLEOTIDE EXCHANGE FACTOR MSS4"/>
    <property type="match status" value="1"/>
</dbReference>
<dbReference type="AlphaFoldDB" id="A0A9P6QKJ4"/>
<evidence type="ECO:0000313" key="5">
    <source>
        <dbReference type="EMBL" id="KAG0268342.1"/>
    </source>
</evidence>
<dbReference type="GO" id="GO:0015031">
    <property type="term" value="P:protein transport"/>
    <property type="evidence" value="ECO:0007669"/>
    <property type="project" value="UniProtKB-KW"/>
</dbReference>
<dbReference type="Gene3D" id="2.170.150.10">
    <property type="entry name" value="Metal Binding Protein, Guanine Nucleotide Exchange Factor, Chain A"/>
    <property type="match status" value="1"/>
</dbReference>
<dbReference type="GO" id="GO:0005085">
    <property type="term" value="F:guanyl-nucleotide exchange factor activity"/>
    <property type="evidence" value="ECO:0007669"/>
    <property type="project" value="UniProtKB-KW"/>
</dbReference>
<dbReference type="PANTHER" id="PTHR13276:SF0">
    <property type="entry name" value="GUANINE NUCLEOTIDE EXCHANGE FACTOR MSS4"/>
    <property type="match status" value="1"/>
</dbReference>
<evidence type="ECO:0000256" key="1">
    <source>
        <dbReference type="ARBA" id="ARBA00022448"/>
    </source>
</evidence>
<evidence type="ECO:0000256" key="4">
    <source>
        <dbReference type="SAM" id="MobiDB-lite"/>
    </source>
</evidence>
<dbReference type="EMBL" id="JAAAJB010000053">
    <property type="protein sequence ID" value="KAG0268342.1"/>
    <property type="molecule type" value="Genomic_DNA"/>
</dbReference>
<keyword evidence="3" id="KW-0653">Protein transport</keyword>
<dbReference type="PROSITE" id="PS51796">
    <property type="entry name" value="MSS4"/>
    <property type="match status" value="1"/>
</dbReference>
<dbReference type="SUPFAM" id="SSF51316">
    <property type="entry name" value="Mss4-like"/>
    <property type="match status" value="1"/>
</dbReference>
<evidence type="ECO:0000256" key="3">
    <source>
        <dbReference type="ARBA" id="ARBA00022927"/>
    </source>
</evidence>
<comment type="caution">
    <text evidence="5">The sequence shown here is derived from an EMBL/GenBank/DDBJ whole genome shotgun (WGS) entry which is preliminary data.</text>
</comment>
<dbReference type="InterPro" id="IPR011057">
    <property type="entry name" value="Mss4-like_sf"/>
</dbReference>
<dbReference type="OrthoDB" id="30840at2759"/>
<dbReference type="Pfam" id="PF04421">
    <property type="entry name" value="Mss4"/>
    <property type="match status" value="1"/>
</dbReference>
<proteinExistence type="predicted"/>
<gene>
    <name evidence="5" type="ORF">DFQ27_006965</name>
</gene>
<dbReference type="GO" id="GO:0016020">
    <property type="term" value="C:membrane"/>
    <property type="evidence" value="ECO:0007669"/>
    <property type="project" value="TreeGrafter"/>
</dbReference>
<dbReference type="GO" id="GO:0008270">
    <property type="term" value="F:zinc ion binding"/>
    <property type="evidence" value="ECO:0007669"/>
    <property type="project" value="TreeGrafter"/>
</dbReference>
<feature type="region of interest" description="Disordered" evidence="4">
    <location>
        <begin position="54"/>
        <end position="81"/>
    </location>
</feature>
<keyword evidence="2" id="KW-0344">Guanine-nucleotide releasing factor</keyword>
<evidence type="ECO:0000256" key="2">
    <source>
        <dbReference type="ARBA" id="ARBA00022658"/>
    </source>
</evidence>
<dbReference type="InterPro" id="IPR007515">
    <property type="entry name" value="Mss4"/>
</dbReference>
<feature type="compositionally biased region" description="Polar residues" evidence="4">
    <location>
        <begin position="57"/>
        <end position="80"/>
    </location>
</feature>
<keyword evidence="1" id="KW-0813">Transport</keyword>
<dbReference type="InterPro" id="IPR011323">
    <property type="entry name" value="Mss4/transl-control_tumour"/>
</dbReference>
<dbReference type="Proteomes" id="UP000807716">
    <property type="component" value="Unassembled WGS sequence"/>
</dbReference>
<evidence type="ECO:0000313" key="6">
    <source>
        <dbReference type="Proteomes" id="UP000807716"/>
    </source>
</evidence>
<name>A0A9P6QKJ4_9FUNG</name>
<sequence length="155" mass="17378">MAAESPLTPFTYDLDSLLEGQDLDQQLNRFDIYCPQSTCRSLILRKKTAHIVKRPRSNLSKEGSDQITEQEQNSIPNAQGQEDVAADPMLSFWIVKDMMDFDNIGFTKTLPSGIKLLACADCDTGPLGYHDTNAASDNREYLIAFNRVRYPALEA</sequence>
<protein>
    <recommendedName>
        <fullName evidence="7">Mss4-like protein</fullName>
    </recommendedName>
</protein>
<accession>A0A9P6QKJ4</accession>
<dbReference type="GO" id="GO:0005829">
    <property type="term" value="C:cytosol"/>
    <property type="evidence" value="ECO:0007669"/>
    <property type="project" value="TreeGrafter"/>
</dbReference>
<keyword evidence="6" id="KW-1185">Reference proteome</keyword>
<dbReference type="GO" id="GO:0007264">
    <property type="term" value="P:small GTPase-mediated signal transduction"/>
    <property type="evidence" value="ECO:0007669"/>
    <property type="project" value="InterPro"/>
</dbReference>
<dbReference type="GO" id="GO:0006892">
    <property type="term" value="P:post-Golgi vesicle-mediated transport"/>
    <property type="evidence" value="ECO:0007669"/>
    <property type="project" value="TreeGrafter"/>
</dbReference>
<evidence type="ECO:0008006" key="7">
    <source>
        <dbReference type="Google" id="ProtNLM"/>
    </source>
</evidence>
<reference evidence="5" key="1">
    <citation type="journal article" date="2020" name="Fungal Divers.">
        <title>Resolving the Mortierellaceae phylogeny through synthesis of multi-gene phylogenetics and phylogenomics.</title>
        <authorList>
            <person name="Vandepol N."/>
            <person name="Liber J."/>
            <person name="Desiro A."/>
            <person name="Na H."/>
            <person name="Kennedy M."/>
            <person name="Barry K."/>
            <person name="Grigoriev I.V."/>
            <person name="Miller A.N."/>
            <person name="O'Donnell K."/>
            <person name="Stajich J.E."/>
            <person name="Bonito G."/>
        </authorList>
    </citation>
    <scope>NUCLEOTIDE SEQUENCE</scope>
    <source>
        <strain evidence="5">BC1065</strain>
    </source>
</reference>